<keyword evidence="6" id="KW-0285">Flavoprotein</keyword>
<dbReference type="GO" id="GO:0005829">
    <property type="term" value="C:cytosol"/>
    <property type="evidence" value="ECO:0007669"/>
    <property type="project" value="TreeGrafter"/>
</dbReference>
<evidence type="ECO:0000256" key="3">
    <source>
        <dbReference type="ARBA" id="ARBA00004774"/>
    </source>
</evidence>
<dbReference type="InterPro" id="IPR017938">
    <property type="entry name" value="Riboflavin_synthase-like_b-brl"/>
</dbReference>
<feature type="domain" description="FAD-binding FR-type" evidence="15">
    <location>
        <begin position="685"/>
        <end position="917"/>
    </location>
</feature>
<dbReference type="Gene3D" id="3.40.50.80">
    <property type="entry name" value="Nucleotide-binding domain of ferredoxin-NADP reductase (FNR) module"/>
    <property type="match status" value="1"/>
</dbReference>
<dbReference type="Pfam" id="PF00667">
    <property type="entry name" value="FAD_binding_1"/>
    <property type="match status" value="1"/>
</dbReference>
<dbReference type="PROSITE" id="PS51384">
    <property type="entry name" value="FAD_FR"/>
    <property type="match status" value="1"/>
</dbReference>
<dbReference type="Gene3D" id="3.40.50.970">
    <property type="match status" value="1"/>
</dbReference>
<dbReference type="Proteomes" id="UP000305067">
    <property type="component" value="Unassembled WGS sequence"/>
</dbReference>
<evidence type="ECO:0000256" key="2">
    <source>
        <dbReference type="ARBA" id="ARBA00001974"/>
    </source>
</evidence>
<dbReference type="Gene3D" id="3.40.920.10">
    <property type="entry name" value="Pyruvate-ferredoxin oxidoreductase, PFOR, domain III"/>
    <property type="match status" value="1"/>
</dbReference>
<dbReference type="FunFam" id="1.20.990.10:FF:000010">
    <property type="entry name" value="Sulfite reductase [NADPH] flavoprotein component"/>
    <property type="match status" value="1"/>
</dbReference>
<dbReference type="InterPro" id="IPR002869">
    <property type="entry name" value="Pyrv_flavodox_OxRed_cen"/>
</dbReference>
<keyword evidence="5" id="KW-0813">Transport</keyword>
<organism evidence="16 17">
    <name type="scientific">Pterulicium gracile</name>
    <dbReference type="NCBI Taxonomy" id="1884261"/>
    <lineage>
        <taxon>Eukaryota</taxon>
        <taxon>Fungi</taxon>
        <taxon>Dikarya</taxon>
        <taxon>Basidiomycota</taxon>
        <taxon>Agaricomycotina</taxon>
        <taxon>Agaricomycetes</taxon>
        <taxon>Agaricomycetidae</taxon>
        <taxon>Agaricales</taxon>
        <taxon>Pleurotineae</taxon>
        <taxon>Pterulaceae</taxon>
        <taxon>Pterulicium</taxon>
    </lineage>
</organism>
<comment type="function">
    <text evidence="13">This enzyme catalyzes the 6-electron reduction of sulfite to sulfide. This is one of several activities required for the biosynthesis of L-cysteine from sulfate.</text>
</comment>
<name>A0A5C3QD79_9AGAR</name>
<evidence type="ECO:0000256" key="4">
    <source>
        <dbReference type="ARBA" id="ARBA00012604"/>
    </source>
</evidence>
<dbReference type="PANTHER" id="PTHR19384:SF109">
    <property type="entry name" value="SULFITE REDUCTASE [NADPH] FLAVOPROTEIN COMPONENT"/>
    <property type="match status" value="1"/>
</dbReference>
<evidence type="ECO:0000313" key="17">
    <source>
        <dbReference type="Proteomes" id="UP000305067"/>
    </source>
</evidence>
<evidence type="ECO:0000256" key="12">
    <source>
        <dbReference type="ARBA" id="ARBA00052219"/>
    </source>
</evidence>
<keyword evidence="8" id="KW-0274">FAD</keyword>
<evidence type="ECO:0000256" key="5">
    <source>
        <dbReference type="ARBA" id="ARBA00022448"/>
    </source>
</evidence>
<evidence type="ECO:0000256" key="7">
    <source>
        <dbReference type="ARBA" id="ARBA00022643"/>
    </source>
</evidence>
<accession>A0A5C3QD79</accession>
<protein>
    <recommendedName>
        <fullName evidence="4">assimilatory sulfite reductase (NADPH)</fullName>
        <ecNumber evidence="4">1.8.1.2</ecNumber>
    </recommendedName>
</protein>
<evidence type="ECO:0000256" key="10">
    <source>
        <dbReference type="ARBA" id="ARBA00022982"/>
    </source>
</evidence>
<dbReference type="Gene3D" id="3.40.50.920">
    <property type="match status" value="1"/>
</dbReference>
<sequence>MVDVAPSTPLSTTTTLSGTSSPVLKPASFLEDSLFSNPRTSASNLVEIISSAPALSSAVYIYDLAHQAGFGTLTKLRLSTNPEDVAPVVHLQTRSGAGLALVGRLSEGTSKDTSKASVITAYTTPAGLSLMANSLTYLPAPTPTSRLILQVPTVTPVGESLTFSPSLYSLSTTISLLPNNIVVLLSATPQESVDFAGLAYALTGNHVIHLFDHFSSAREQGHAIEPVKVESTASASSADVIKRAGYSFFEYAGDAEATNVVILLNSPLALAVKSLVAGLKGVGVVLVKVLRPWDEAALRQVLPSSVTKVHVFDDVQNVSTQGPLYVDVLGALMEQAGRPPRVQGHRITPSQTQEFLEVAESLSTFLQKIAPSSAAKPTFEATPSKKLLFIASPKSPLASVPQVIESTLLAHGGLSARLLTDHDFVTEQAGISASRIVLAAADAKNRFVPIPFLAPLAQTSAESFDFIGVLDAELLHSHSILKHASQNASLLIASPWTLEEFSANAPRQVLRAITEKRLRVYLIDVENIATQLTGRSGEETHLMRSLVAHLAFFRLHAGKDASEAAVQKLAKVVFDENVLGVPLAKAVALAWHGLTAVELPPMEFDVDEKVHPLKNFEFNTIATEVESQDGEETDVGEDSWHLAAKHILFPGIFNPTETELAPVAKPEVVEQEISQDPLLHPELPERTFLVTCTVNRRLTPAEYERNLFHLEFDTAGTGLKYKLGEALGVHGWNDDEEVFDFCKWYGVDPNHLVTLPVPGSEGSITHTRTVLQVLQQQLDIFGKPPKSFFSALAPYATRQYDRMALLFIGSNEGAATLRKLNDKDTVTYADVLKKYDSARPPIEALCEMVLEIKPRHYSIASSQSVVGDRVDLLIVTVEWNNPEGKARFGQCTRYLNNMKVGQKMTVSIKPSVMKLPEDPMQPIIMAGLGTGAAPFRAFLQHRAMMRMQGETNVGPMYYYFGSRSQAAEYLYGEEIEAFLLEGTLTKAGLAFSRDQPEKIYVQHKMLEDAQLLGDMLKEQQNGVFYLCGPTWPVPEIFEALVGSLTSHHGMTREGAEGYIEKLKEDERYVLEVY</sequence>
<dbReference type="InterPro" id="IPR001709">
    <property type="entry name" value="Flavoprot_Pyr_Nucl_cyt_Rdtase"/>
</dbReference>
<keyword evidence="11" id="KW-0560">Oxidoreductase</keyword>
<dbReference type="GO" id="GO:0010181">
    <property type="term" value="F:FMN binding"/>
    <property type="evidence" value="ECO:0007669"/>
    <property type="project" value="TreeGrafter"/>
</dbReference>
<dbReference type="STRING" id="1884261.A0A5C3QD79"/>
<evidence type="ECO:0000256" key="11">
    <source>
        <dbReference type="ARBA" id="ARBA00023002"/>
    </source>
</evidence>
<evidence type="ECO:0000256" key="9">
    <source>
        <dbReference type="ARBA" id="ARBA00022857"/>
    </source>
</evidence>
<keyword evidence="7" id="KW-0288">FMN</keyword>
<evidence type="ECO:0000256" key="14">
    <source>
        <dbReference type="SAM" id="MobiDB-lite"/>
    </source>
</evidence>
<dbReference type="SUPFAM" id="SSF52343">
    <property type="entry name" value="Ferredoxin reductase-like, C-terminal NADP-linked domain"/>
    <property type="match status" value="1"/>
</dbReference>
<dbReference type="CDD" id="cd06207">
    <property type="entry name" value="CyPoR_like"/>
    <property type="match status" value="1"/>
</dbReference>
<dbReference type="SUPFAM" id="SSF63380">
    <property type="entry name" value="Riboflavin synthase domain-like"/>
    <property type="match status" value="1"/>
</dbReference>
<dbReference type="SUPFAM" id="SSF52922">
    <property type="entry name" value="TK C-terminal domain-like"/>
    <property type="match status" value="1"/>
</dbReference>
<keyword evidence="17" id="KW-1185">Reference proteome</keyword>
<dbReference type="InterPro" id="IPR003097">
    <property type="entry name" value="CysJ-like_FAD-binding"/>
</dbReference>
<evidence type="ECO:0000256" key="6">
    <source>
        <dbReference type="ARBA" id="ARBA00022630"/>
    </source>
</evidence>
<evidence type="ECO:0000259" key="15">
    <source>
        <dbReference type="PROSITE" id="PS51384"/>
    </source>
</evidence>
<dbReference type="Gene3D" id="2.40.30.10">
    <property type="entry name" value="Translation factors"/>
    <property type="match status" value="1"/>
</dbReference>
<gene>
    <name evidence="16" type="ORF">BDV98DRAFT_571698</name>
</gene>
<comment type="catalytic activity">
    <reaction evidence="12">
        <text>hydrogen sulfide + 3 NADP(+) + 3 H2O = sulfite + 3 NADPH + 4 H(+)</text>
        <dbReference type="Rhea" id="RHEA:13801"/>
        <dbReference type="ChEBI" id="CHEBI:15377"/>
        <dbReference type="ChEBI" id="CHEBI:15378"/>
        <dbReference type="ChEBI" id="CHEBI:17359"/>
        <dbReference type="ChEBI" id="CHEBI:29919"/>
        <dbReference type="ChEBI" id="CHEBI:57783"/>
        <dbReference type="ChEBI" id="CHEBI:58349"/>
        <dbReference type="EC" id="1.8.1.2"/>
    </reaction>
</comment>
<dbReference type="InterPro" id="IPR001433">
    <property type="entry name" value="OxRdtase_FAD/NAD-bd"/>
</dbReference>
<dbReference type="InterPro" id="IPR023173">
    <property type="entry name" value="NADPH_Cyt_P450_Rdtase_alpha"/>
</dbReference>
<dbReference type="GO" id="GO:0050660">
    <property type="term" value="F:flavin adenine dinucleotide binding"/>
    <property type="evidence" value="ECO:0007669"/>
    <property type="project" value="TreeGrafter"/>
</dbReference>
<dbReference type="PRINTS" id="PR00371">
    <property type="entry name" value="FPNCR"/>
</dbReference>
<dbReference type="Gene3D" id="1.20.990.10">
    <property type="entry name" value="NADPH-cytochrome p450 Reductase, Chain A, domain 3"/>
    <property type="match status" value="1"/>
</dbReference>
<keyword evidence="10" id="KW-0249">Electron transport</keyword>
<dbReference type="EMBL" id="ML178835">
    <property type="protein sequence ID" value="TFK99117.1"/>
    <property type="molecule type" value="Genomic_DNA"/>
</dbReference>
<comment type="cofactor">
    <cofactor evidence="2">
        <name>FAD</name>
        <dbReference type="ChEBI" id="CHEBI:57692"/>
    </cofactor>
</comment>
<dbReference type="OrthoDB" id="1856718at2759"/>
<feature type="region of interest" description="Disordered" evidence="14">
    <location>
        <begin position="1"/>
        <end position="22"/>
    </location>
</feature>
<proteinExistence type="predicted"/>
<dbReference type="InterPro" id="IPR039261">
    <property type="entry name" value="FNR_nucleotide-bd"/>
</dbReference>
<dbReference type="Pfam" id="PF00175">
    <property type="entry name" value="NAD_binding_1"/>
    <property type="match status" value="1"/>
</dbReference>
<dbReference type="AlphaFoldDB" id="A0A5C3QD79"/>
<evidence type="ECO:0000256" key="1">
    <source>
        <dbReference type="ARBA" id="ARBA00001917"/>
    </source>
</evidence>
<dbReference type="SUPFAM" id="SSF53323">
    <property type="entry name" value="Pyruvate-ferredoxin oxidoreductase, PFOR, domain III"/>
    <property type="match status" value="1"/>
</dbReference>
<comment type="pathway">
    <text evidence="3">Sulfur metabolism; hydrogen sulfide biosynthesis; hydrogen sulfide from sulfite (NADPH route): step 1/1.</text>
</comment>
<comment type="cofactor">
    <cofactor evidence="1">
        <name>FMN</name>
        <dbReference type="ChEBI" id="CHEBI:58210"/>
    </cofactor>
</comment>
<dbReference type="InterPro" id="IPR009014">
    <property type="entry name" value="Transketo_C/PFOR_II"/>
</dbReference>
<dbReference type="InterPro" id="IPR017927">
    <property type="entry name" value="FAD-bd_FR_type"/>
</dbReference>
<keyword evidence="9" id="KW-0521">NADP</keyword>
<evidence type="ECO:0000313" key="16">
    <source>
        <dbReference type="EMBL" id="TFK99117.1"/>
    </source>
</evidence>
<reference evidence="16 17" key="1">
    <citation type="journal article" date="2019" name="Nat. Ecol. Evol.">
        <title>Megaphylogeny resolves global patterns of mushroom evolution.</title>
        <authorList>
            <person name="Varga T."/>
            <person name="Krizsan K."/>
            <person name="Foldi C."/>
            <person name="Dima B."/>
            <person name="Sanchez-Garcia M."/>
            <person name="Sanchez-Ramirez S."/>
            <person name="Szollosi G.J."/>
            <person name="Szarkandi J.G."/>
            <person name="Papp V."/>
            <person name="Albert L."/>
            <person name="Andreopoulos W."/>
            <person name="Angelini C."/>
            <person name="Antonin V."/>
            <person name="Barry K.W."/>
            <person name="Bougher N.L."/>
            <person name="Buchanan P."/>
            <person name="Buyck B."/>
            <person name="Bense V."/>
            <person name="Catcheside P."/>
            <person name="Chovatia M."/>
            <person name="Cooper J."/>
            <person name="Damon W."/>
            <person name="Desjardin D."/>
            <person name="Finy P."/>
            <person name="Geml J."/>
            <person name="Haridas S."/>
            <person name="Hughes K."/>
            <person name="Justo A."/>
            <person name="Karasinski D."/>
            <person name="Kautmanova I."/>
            <person name="Kiss B."/>
            <person name="Kocsube S."/>
            <person name="Kotiranta H."/>
            <person name="LaButti K.M."/>
            <person name="Lechner B.E."/>
            <person name="Liimatainen K."/>
            <person name="Lipzen A."/>
            <person name="Lukacs Z."/>
            <person name="Mihaltcheva S."/>
            <person name="Morgado L.N."/>
            <person name="Niskanen T."/>
            <person name="Noordeloos M.E."/>
            <person name="Ohm R.A."/>
            <person name="Ortiz-Santana B."/>
            <person name="Ovrebo C."/>
            <person name="Racz N."/>
            <person name="Riley R."/>
            <person name="Savchenko A."/>
            <person name="Shiryaev A."/>
            <person name="Soop K."/>
            <person name="Spirin V."/>
            <person name="Szebenyi C."/>
            <person name="Tomsovsky M."/>
            <person name="Tulloss R.E."/>
            <person name="Uehling J."/>
            <person name="Grigoriev I.V."/>
            <person name="Vagvolgyi C."/>
            <person name="Papp T."/>
            <person name="Martin F.M."/>
            <person name="Miettinen O."/>
            <person name="Hibbett D.S."/>
            <person name="Nagy L.G."/>
        </authorList>
    </citation>
    <scope>NUCLEOTIDE SEQUENCE [LARGE SCALE GENOMIC DNA]</scope>
    <source>
        <strain evidence="16 17">CBS 309.79</strain>
    </source>
</reference>
<dbReference type="PANTHER" id="PTHR19384">
    <property type="entry name" value="NITRIC OXIDE SYNTHASE-RELATED"/>
    <property type="match status" value="1"/>
</dbReference>
<dbReference type="EC" id="1.8.1.2" evidence="4"/>
<dbReference type="GO" id="GO:0004783">
    <property type="term" value="F:sulfite reductase (NADPH) activity"/>
    <property type="evidence" value="ECO:0007669"/>
    <property type="project" value="UniProtKB-EC"/>
</dbReference>
<evidence type="ECO:0000256" key="8">
    <source>
        <dbReference type="ARBA" id="ARBA00022827"/>
    </source>
</evidence>
<evidence type="ECO:0000256" key="13">
    <source>
        <dbReference type="ARBA" id="ARBA00059320"/>
    </source>
</evidence>